<protein>
    <submittedName>
        <fullName evidence="3">Uncharacterized protein</fullName>
    </submittedName>
</protein>
<keyword evidence="2" id="KW-0812">Transmembrane</keyword>
<proteinExistence type="predicted"/>
<accession>A0A0G4GRW9</accession>
<evidence type="ECO:0000313" key="3">
    <source>
        <dbReference type="EMBL" id="CEM33370.1"/>
    </source>
</evidence>
<evidence type="ECO:0000313" key="4">
    <source>
        <dbReference type="Proteomes" id="UP000041254"/>
    </source>
</evidence>
<organism evidence="3 4">
    <name type="scientific">Vitrella brassicaformis (strain CCMP3155)</name>
    <dbReference type="NCBI Taxonomy" id="1169540"/>
    <lineage>
        <taxon>Eukaryota</taxon>
        <taxon>Sar</taxon>
        <taxon>Alveolata</taxon>
        <taxon>Colpodellida</taxon>
        <taxon>Vitrellaceae</taxon>
        <taxon>Vitrella</taxon>
    </lineage>
</organism>
<feature type="region of interest" description="Disordered" evidence="1">
    <location>
        <begin position="1"/>
        <end position="51"/>
    </location>
</feature>
<reference evidence="3 4" key="1">
    <citation type="submission" date="2014-11" db="EMBL/GenBank/DDBJ databases">
        <authorList>
            <person name="Zhu J."/>
            <person name="Qi W."/>
            <person name="Song R."/>
        </authorList>
    </citation>
    <scope>NUCLEOTIDE SEQUENCE [LARGE SCALE GENOMIC DNA]</scope>
</reference>
<dbReference type="Proteomes" id="UP000041254">
    <property type="component" value="Unassembled WGS sequence"/>
</dbReference>
<feature type="transmembrane region" description="Helical" evidence="2">
    <location>
        <begin position="86"/>
        <end position="108"/>
    </location>
</feature>
<gene>
    <name evidence="3" type="ORF">Vbra_18523</name>
</gene>
<keyword evidence="2" id="KW-0472">Membrane</keyword>
<keyword evidence="4" id="KW-1185">Reference proteome</keyword>
<dbReference type="InParanoid" id="A0A0G4GRW9"/>
<dbReference type="EMBL" id="CDMY01000781">
    <property type="protein sequence ID" value="CEM33370.1"/>
    <property type="molecule type" value="Genomic_DNA"/>
</dbReference>
<dbReference type="AlphaFoldDB" id="A0A0G4GRW9"/>
<evidence type="ECO:0000256" key="1">
    <source>
        <dbReference type="SAM" id="MobiDB-lite"/>
    </source>
</evidence>
<sequence>MAHTDLDAPASPSNASTSGSTSDDDPCSPCIPPPATRSWSPVPCKTDTDAVTDRGATARTLPASPAQPASQPADERVAKCKRQTWFLARWFGVTGLVFVLVSVLWFSVFRHLSTFGPDNEPRKHALRGRRKAMWSHTTEGMDQLLIESIRTNFARWDESDDPFDVLEFE</sequence>
<evidence type="ECO:0000256" key="2">
    <source>
        <dbReference type="SAM" id="Phobius"/>
    </source>
</evidence>
<name>A0A0G4GRW9_VITBC</name>
<dbReference type="VEuPathDB" id="CryptoDB:Vbra_18523"/>
<feature type="compositionally biased region" description="Low complexity" evidence="1">
    <location>
        <begin position="7"/>
        <end position="21"/>
    </location>
</feature>
<keyword evidence="2" id="KW-1133">Transmembrane helix</keyword>